<dbReference type="OrthoDB" id="1658288at2759"/>
<reference evidence="1 2" key="1">
    <citation type="journal article" date="2018" name="Nat. Ecol. Evol.">
        <title>Pezizomycetes genomes reveal the molecular basis of ectomycorrhizal truffle lifestyle.</title>
        <authorList>
            <person name="Murat C."/>
            <person name="Payen T."/>
            <person name="Noel B."/>
            <person name="Kuo A."/>
            <person name="Morin E."/>
            <person name="Chen J."/>
            <person name="Kohler A."/>
            <person name="Krizsan K."/>
            <person name="Balestrini R."/>
            <person name="Da Silva C."/>
            <person name="Montanini B."/>
            <person name="Hainaut M."/>
            <person name="Levati E."/>
            <person name="Barry K.W."/>
            <person name="Belfiori B."/>
            <person name="Cichocki N."/>
            <person name="Clum A."/>
            <person name="Dockter R.B."/>
            <person name="Fauchery L."/>
            <person name="Guy J."/>
            <person name="Iotti M."/>
            <person name="Le Tacon F."/>
            <person name="Lindquist E.A."/>
            <person name="Lipzen A."/>
            <person name="Malagnac F."/>
            <person name="Mello A."/>
            <person name="Molinier V."/>
            <person name="Miyauchi S."/>
            <person name="Poulain J."/>
            <person name="Riccioni C."/>
            <person name="Rubini A."/>
            <person name="Sitrit Y."/>
            <person name="Splivallo R."/>
            <person name="Traeger S."/>
            <person name="Wang M."/>
            <person name="Zifcakova L."/>
            <person name="Wipf D."/>
            <person name="Zambonelli A."/>
            <person name="Paolocci F."/>
            <person name="Nowrousian M."/>
            <person name="Ottonello S."/>
            <person name="Baldrian P."/>
            <person name="Spatafora J.W."/>
            <person name="Henrissat B."/>
            <person name="Nagy L.G."/>
            <person name="Aury J.M."/>
            <person name="Wincker P."/>
            <person name="Grigoriev I.V."/>
            <person name="Bonfante P."/>
            <person name="Martin F.M."/>
        </authorList>
    </citation>
    <scope>NUCLEOTIDE SEQUENCE [LARGE SCALE GENOMIC DNA]</scope>
    <source>
        <strain evidence="1 2">120613-1</strain>
    </source>
</reference>
<proteinExistence type="predicted"/>
<dbReference type="STRING" id="1336337.A0A3N4K0I0"/>
<feature type="non-terminal residue" evidence="1">
    <location>
        <position position="128"/>
    </location>
</feature>
<keyword evidence="2" id="KW-1185">Reference proteome</keyword>
<protein>
    <recommendedName>
        <fullName evidence="3">Tetratricopeptide repeat protein</fullName>
    </recommendedName>
</protein>
<evidence type="ECO:0000313" key="2">
    <source>
        <dbReference type="Proteomes" id="UP000276215"/>
    </source>
</evidence>
<organism evidence="1 2">
    <name type="scientific">Choiromyces venosus 120613-1</name>
    <dbReference type="NCBI Taxonomy" id="1336337"/>
    <lineage>
        <taxon>Eukaryota</taxon>
        <taxon>Fungi</taxon>
        <taxon>Dikarya</taxon>
        <taxon>Ascomycota</taxon>
        <taxon>Pezizomycotina</taxon>
        <taxon>Pezizomycetes</taxon>
        <taxon>Pezizales</taxon>
        <taxon>Tuberaceae</taxon>
        <taxon>Choiromyces</taxon>
    </lineage>
</organism>
<dbReference type="EMBL" id="ML120366">
    <property type="protein sequence ID" value="RPB02829.1"/>
    <property type="molecule type" value="Genomic_DNA"/>
</dbReference>
<name>A0A3N4K0I0_9PEZI</name>
<dbReference type="InterPro" id="IPR011990">
    <property type="entry name" value="TPR-like_helical_dom_sf"/>
</dbReference>
<gene>
    <name evidence="1" type="ORF">L873DRAFT_1576470</name>
</gene>
<sequence>KKYDRAEVMLRRELAGGKKILGQHHRNTLLSAHNLGVALRKHHEGEAIYRANISVPLRLPYLFNTLMGAERMLASDNRDTLKFIYNLSGALHKQSESDEAERLHLRALAVREKALGLDHRETVQSTVK</sequence>
<accession>A0A3N4K0I0</accession>
<feature type="non-terminal residue" evidence="1">
    <location>
        <position position="1"/>
    </location>
</feature>
<evidence type="ECO:0008006" key="3">
    <source>
        <dbReference type="Google" id="ProtNLM"/>
    </source>
</evidence>
<dbReference type="Gene3D" id="1.25.40.10">
    <property type="entry name" value="Tetratricopeptide repeat domain"/>
    <property type="match status" value="1"/>
</dbReference>
<dbReference type="Pfam" id="PF13374">
    <property type="entry name" value="TPR_10"/>
    <property type="match status" value="1"/>
</dbReference>
<dbReference type="AlphaFoldDB" id="A0A3N4K0I0"/>
<evidence type="ECO:0000313" key="1">
    <source>
        <dbReference type="EMBL" id="RPB02829.1"/>
    </source>
</evidence>
<dbReference type="Proteomes" id="UP000276215">
    <property type="component" value="Unassembled WGS sequence"/>
</dbReference>